<sequence length="453" mass="50330">MTSNDSDESRSRGNISSDMDLEKDVRPEHSPYASETCAVLFRDGKRLYIPRDLLNQVEPISRSLFRGGPKLKAHFTDITSATGHVLLHFLVCGVYQCLRPEGDSLEKRRASEFKTALDVYVAADSLQLPRLRDLARREITRVGDTLSLPSIISAIEDSDVSFKTLPGVIAYVESRILSFGEEATPAAIDSMLSELEGPNTLSRTLLKSMVLLKSSELFKQQQELDENEGQVFFGAPENVLEDKMRKRRMSPTEQAMKEAEAKAETISKEKEMLPLAEKAFSEKEEASPAEEAPAAEADEEPAAETDEKPAEEAVWETQSRLDKEEIYALIDKQAQRGGRLLKRDRMRLELLLGRSPTRADLAQPEAAALPAMDDRLTLDLPKSLNVGGDYWETASLDRPGSRSSETWSFAGTPASHSSQVSPQLEASKVDAEGKEEDFWDALLKRGTGVGRRR</sequence>
<dbReference type="InterPro" id="IPR011333">
    <property type="entry name" value="SKP1/BTB/POZ_sf"/>
</dbReference>
<organism evidence="2 3">
    <name type="scientific">Fusarium solani</name>
    <name type="common">Filamentous fungus</name>
    <dbReference type="NCBI Taxonomy" id="169388"/>
    <lineage>
        <taxon>Eukaryota</taxon>
        <taxon>Fungi</taxon>
        <taxon>Dikarya</taxon>
        <taxon>Ascomycota</taxon>
        <taxon>Pezizomycotina</taxon>
        <taxon>Sordariomycetes</taxon>
        <taxon>Hypocreomycetidae</taxon>
        <taxon>Hypocreales</taxon>
        <taxon>Nectriaceae</taxon>
        <taxon>Fusarium</taxon>
        <taxon>Fusarium solani species complex</taxon>
    </lineage>
</organism>
<proteinExistence type="predicted"/>
<dbReference type="AlphaFoldDB" id="A0A9P9G8T9"/>
<evidence type="ECO:0008006" key="4">
    <source>
        <dbReference type="Google" id="ProtNLM"/>
    </source>
</evidence>
<gene>
    <name evidence="2" type="ORF">B0J15DRAFT_538722</name>
</gene>
<accession>A0A9P9G8T9</accession>
<evidence type="ECO:0000313" key="3">
    <source>
        <dbReference type="Proteomes" id="UP000736672"/>
    </source>
</evidence>
<protein>
    <recommendedName>
        <fullName evidence="4">BTB domain-containing protein</fullName>
    </recommendedName>
</protein>
<feature type="compositionally biased region" description="Basic and acidic residues" evidence="1">
    <location>
        <begin position="20"/>
        <end position="29"/>
    </location>
</feature>
<dbReference type="PANTHER" id="PTHR37538:SF1">
    <property type="entry name" value="BTB DOMAIN-CONTAINING PROTEIN"/>
    <property type="match status" value="1"/>
</dbReference>
<dbReference type="Gene3D" id="3.30.710.10">
    <property type="entry name" value="Potassium Channel Kv1.1, Chain A"/>
    <property type="match status" value="1"/>
</dbReference>
<dbReference type="OrthoDB" id="3594103at2759"/>
<feature type="region of interest" description="Disordered" evidence="1">
    <location>
        <begin position="279"/>
        <end position="318"/>
    </location>
</feature>
<comment type="caution">
    <text evidence="2">The sequence shown here is derived from an EMBL/GenBank/DDBJ whole genome shotgun (WGS) entry which is preliminary data.</text>
</comment>
<evidence type="ECO:0000313" key="2">
    <source>
        <dbReference type="EMBL" id="KAH7235113.1"/>
    </source>
</evidence>
<feature type="region of interest" description="Disordered" evidence="1">
    <location>
        <begin position="1"/>
        <end position="29"/>
    </location>
</feature>
<feature type="region of interest" description="Disordered" evidence="1">
    <location>
        <begin position="395"/>
        <end position="433"/>
    </location>
</feature>
<name>A0A9P9G8T9_FUSSL</name>
<dbReference type="PANTHER" id="PTHR37538">
    <property type="entry name" value="BTB DOMAIN-CONTAINING PROTEIN"/>
    <property type="match status" value="1"/>
</dbReference>
<feature type="compositionally biased region" description="Polar residues" evidence="1">
    <location>
        <begin position="401"/>
        <end position="424"/>
    </location>
</feature>
<reference evidence="2" key="1">
    <citation type="journal article" date="2021" name="Nat. Commun.">
        <title>Genetic determinants of endophytism in the Arabidopsis root mycobiome.</title>
        <authorList>
            <person name="Mesny F."/>
            <person name="Miyauchi S."/>
            <person name="Thiergart T."/>
            <person name="Pickel B."/>
            <person name="Atanasova L."/>
            <person name="Karlsson M."/>
            <person name="Huettel B."/>
            <person name="Barry K.W."/>
            <person name="Haridas S."/>
            <person name="Chen C."/>
            <person name="Bauer D."/>
            <person name="Andreopoulos W."/>
            <person name="Pangilinan J."/>
            <person name="LaButti K."/>
            <person name="Riley R."/>
            <person name="Lipzen A."/>
            <person name="Clum A."/>
            <person name="Drula E."/>
            <person name="Henrissat B."/>
            <person name="Kohler A."/>
            <person name="Grigoriev I.V."/>
            <person name="Martin F.M."/>
            <person name="Hacquard S."/>
        </authorList>
    </citation>
    <scope>NUCLEOTIDE SEQUENCE</scope>
    <source>
        <strain evidence="2">FSSC 5 MPI-SDFR-AT-0091</strain>
    </source>
</reference>
<evidence type="ECO:0000256" key="1">
    <source>
        <dbReference type="SAM" id="MobiDB-lite"/>
    </source>
</evidence>
<keyword evidence="3" id="KW-1185">Reference proteome</keyword>
<dbReference type="Proteomes" id="UP000736672">
    <property type="component" value="Unassembled WGS sequence"/>
</dbReference>
<dbReference type="EMBL" id="JAGTJS010000024">
    <property type="protein sequence ID" value="KAH7235113.1"/>
    <property type="molecule type" value="Genomic_DNA"/>
</dbReference>